<dbReference type="Proteomes" id="UP000015241">
    <property type="component" value="Unassembled WGS sequence"/>
</dbReference>
<evidence type="ECO:0000256" key="3">
    <source>
        <dbReference type="ARBA" id="ARBA00023002"/>
    </source>
</evidence>
<keyword evidence="2" id="KW-0521">NADP</keyword>
<organism evidence="6 7">
    <name type="scientific">Fomitopsis schrenkii</name>
    <name type="common">Brown rot fungus</name>
    <dbReference type="NCBI Taxonomy" id="2126942"/>
    <lineage>
        <taxon>Eukaryota</taxon>
        <taxon>Fungi</taxon>
        <taxon>Dikarya</taxon>
        <taxon>Basidiomycota</taxon>
        <taxon>Agaricomycotina</taxon>
        <taxon>Agaricomycetes</taxon>
        <taxon>Polyporales</taxon>
        <taxon>Fomitopsis</taxon>
    </lineage>
</organism>
<reference evidence="6 7" key="1">
    <citation type="journal article" date="2012" name="Science">
        <title>The Paleozoic origin of enzymatic lignin decomposition reconstructed from 31 fungal genomes.</title>
        <authorList>
            <person name="Floudas D."/>
            <person name="Binder M."/>
            <person name="Riley R."/>
            <person name="Barry K."/>
            <person name="Blanchette R.A."/>
            <person name="Henrissat B."/>
            <person name="Martinez A.T."/>
            <person name="Otillar R."/>
            <person name="Spatafora J.W."/>
            <person name="Yadav J.S."/>
            <person name="Aerts A."/>
            <person name="Benoit I."/>
            <person name="Boyd A."/>
            <person name="Carlson A."/>
            <person name="Copeland A."/>
            <person name="Coutinho P.M."/>
            <person name="de Vries R.P."/>
            <person name="Ferreira P."/>
            <person name="Findley K."/>
            <person name="Foster B."/>
            <person name="Gaskell J."/>
            <person name="Glotzer D."/>
            <person name="Gorecki P."/>
            <person name="Heitman J."/>
            <person name="Hesse C."/>
            <person name="Hori C."/>
            <person name="Igarashi K."/>
            <person name="Jurgens J.A."/>
            <person name="Kallen N."/>
            <person name="Kersten P."/>
            <person name="Kohler A."/>
            <person name="Kuees U."/>
            <person name="Kumar T.K.A."/>
            <person name="Kuo A."/>
            <person name="LaButti K."/>
            <person name="Larrondo L.F."/>
            <person name="Lindquist E."/>
            <person name="Ling A."/>
            <person name="Lombard V."/>
            <person name="Lucas S."/>
            <person name="Lundell T."/>
            <person name="Martin R."/>
            <person name="McLaughlin D.J."/>
            <person name="Morgenstern I."/>
            <person name="Morin E."/>
            <person name="Murat C."/>
            <person name="Nagy L.G."/>
            <person name="Nolan M."/>
            <person name="Ohm R.A."/>
            <person name="Patyshakuliyeva A."/>
            <person name="Rokas A."/>
            <person name="Ruiz-Duenas F.J."/>
            <person name="Sabat G."/>
            <person name="Salamov A."/>
            <person name="Samejima M."/>
            <person name="Schmutz J."/>
            <person name="Slot J.C."/>
            <person name="St John F."/>
            <person name="Stenlid J."/>
            <person name="Sun H."/>
            <person name="Sun S."/>
            <person name="Syed K."/>
            <person name="Tsang A."/>
            <person name="Wiebenga A."/>
            <person name="Young D."/>
            <person name="Pisabarro A."/>
            <person name="Eastwood D.C."/>
            <person name="Martin F."/>
            <person name="Cullen D."/>
            <person name="Grigoriev I.V."/>
            <person name="Hibbett D.S."/>
        </authorList>
    </citation>
    <scope>NUCLEOTIDE SEQUENCE</scope>
    <source>
        <strain evidence="7">FP-58527</strain>
    </source>
</reference>
<evidence type="ECO:0000313" key="7">
    <source>
        <dbReference type="Proteomes" id="UP000015241"/>
    </source>
</evidence>
<dbReference type="PANTHER" id="PTHR44169">
    <property type="entry name" value="NADPH-DEPENDENT 1-ACYLDIHYDROXYACETONE PHOSPHATE REDUCTASE"/>
    <property type="match status" value="1"/>
</dbReference>
<dbReference type="InterPro" id="IPR036291">
    <property type="entry name" value="NAD(P)-bd_dom_sf"/>
</dbReference>
<dbReference type="InterPro" id="IPR057326">
    <property type="entry name" value="KR_dom"/>
</dbReference>
<protein>
    <recommendedName>
        <fullName evidence="5">Ketoreductase domain-containing protein</fullName>
    </recommendedName>
</protein>
<dbReference type="InterPro" id="IPR020904">
    <property type="entry name" value="Sc_DH/Rdtase_CS"/>
</dbReference>
<dbReference type="AlphaFoldDB" id="S8EMC2"/>
<dbReference type="InParanoid" id="S8EMC2"/>
<evidence type="ECO:0000256" key="1">
    <source>
        <dbReference type="ARBA" id="ARBA00006484"/>
    </source>
</evidence>
<name>S8EMC2_FOMSC</name>
<dbReference type="OrthoDB" id="2102561at2759"/>
<dbReference type="SMART" id="SM00822">
    <property type="entry name" value="PKS_KR"/>
    <property type="match status" value="1"/>
</dbReference>
<dbReference type="HOGENOM" id="CLU_010194_2_9_1"/>
<sequence>MSRDAKVVLVTGCSKGGIGFAICDEFATKGCKVYATARRLEAMEGFAQPGIERLALDITSDANVKDVVANVIEREGRIDIVVNNAGVMCHGPLLDVPIEGVASTFDTNCLSVLRVCKAVVPHMAPRKRGLIVNIGSITGEIPGPWSGGYAASKAAMHSISQTLSMELRPLGIRILNIAPGGVRSRIADNGVARVPLLPDSLWAGYRDTILKVVMTRGGGRSSTCEEVAQRVVGEALREGWAVGQYRLVWTAPPAGIFWLLTWFPRRFVLWLMWRAAERFGRAR</sequence>
<dbReference type="InterPro" id="IPR002347">
    <property type="entry name" value="SDR_fam"/>
</dbReference>
<feature type="domain" description="Ketoreductase" evidence="5">
    <location>
        <begin position="6"/>
        <end position="185"/>
    </location>
</feature>
<evidence type="ECO:0000313" key="6">
    <source>
        <dbReference type="EMBL" id="EPT06182.1"/>
    </source>
</evidence>
<dbReference type="CDD" id="cd05374">
    <property type="entry name" value="17beta-HSD-like_SDR_c"/>
    <property type="match status" value="1"/>
</dbReference>
<evidence type="ECO:0000259" key="5">
    <source>
        <dbReference type="SMART" id="SM00822"/>
    </source>
</evidence>
<dbReference type="STRING" id="743788.S8EMC2"/>
<proteinExistence type="inferred from homology"/>
<accession>S8EMC2</accession>
<dbReference type="EMBL" id="KE504122">
    <property type="protein sequence ID" value="EPT06182.1"/>
    <property type="molecule type" value="Genomic_DNA"/>
</dbReference>
<dbReference type="PRINTS" id="PR00081">
    <property type="entry name" value="GDHRDH"/>
</dbReference>
<evidence type="ECO:0000256" key="4">
    <source>
        <dbReference type="RuleBase" id="RU000363"/>
    </source>
</evidence>
<keyword evidence="3" id="KW-0560">Oxidoreductase</keyword>
<dbReference type="GO" id="GO:0005783">
    <property type="term" value="C:endoplasmic reticulum"/>
    <property type="evidence" value="ECO:0007669"/>
    <property type="project" value="TreeGrafter"/>
</dbReference>
<dbReference type="Pfam" id="PF00106">
    <property type="entry name" value="adh_short"/>
    <property type="match status" value="1"/>
</dbReference>
<dbReference type="GO" id="GO:0016491">
    <property type="term" value="F:oxidoreductase activity"/>
    <property type="evidence" value="ECO:0007669"/>
    <property type="project" value="UniProtKB-KW"/>
</dbReference>
<evidence type="ECO:0000256" key="2">
    <source>
        <dbReference type="ARBA" id="ARBA00022857"/>
    </source>
</evidence>
<dbReference type="PANTHER" id="PTHR44169:SF6">
    <property type="entry name" value="NADPH-DEPENDENT 1-ACYLDIHYDROXYACETONE PHOSPHATE REDUCTASE"/>
    <property type="match status" value="1"/>
</dbReference>
<dbReference type="Gene3D" id="3.40.50.720">
    <property type="entry name" value="NAD(P)-binding Rossmann-like Domain"/>
    <property type="match status" value="1"/>
</dbReference>
<dbReference type="PROSITE" id="PS00061">
    <property type="entry name" value="ADH_SHORT"/>
    <property type="match status" value="1"/>
</dbReference>
<keyword evidence="7" id="KW-1185">Reference proteome</keyword>
<dbReference type="SUPFAM" id="SSF51735">
    <property type="entry name" value="NAD(P)-binding Rossmann-fold domains"/>
    <property type="match status" value="1"/>
</dbReference>
<dbReference type="PRINTS" id="PR00080">
    <property type="entry name" value="SDRFAMILY"/>
</dbReference>
<dbReference type="eggNOG" id="KOG1209">
    <property type="taxonomic scope" value="Eukaryota"/>
</dbReference>
<gene>
    <name evidence="6" type="ORF">FOMPIDRAFT_1027008</name>
</gene>
<comment type="similarity">
    <text evidence="1 4">Belongs to the short-chain dehydrogenases/reductases (SDR) family.</text>
</comment>